<comment type="similarity">
    <text evidence="1">Belongs to the sigma-70 factor family. ECF subfamily.</text>
</comment>
<dbReference type="InterPro" id="IPR013324">
    <property type="entry name" value="RNA_pol_sigma_r3/r4-like"/>
</dbReference>
<dbReference type="InterPro" id="IPR036388">
    <property type="entry name" value="WH-like_DNA-bd_sf"/>
</dbReference>
<comment type="caution">
    <text evidence="8">The sequence shown here is derived from an EMBL/GenBank/DDBJ whole genome shotgun (WGS) entry which is preliminary data.</text>
</comment>
<dbReference type="Proteomes" id="UP000460272">
    <property type="component" value="Unassembled WGS sequence"/>
</dbReference>
<evidence type="ECO:0000256" key="2">
    <source>
        <dbReference type="ARBA" id="ARBA00023015"/>
    </source>
</evidence>
<dbReference type="PANTHER" id="PTHR43133:SF50">
    <property type="entry name" value="ECF RNA POLYMERASE SIGMA FACTOR SIGM"/>
    <property type="match status" value="1"/>
</dbReference>
<keyword evidence="3" id="KW-0731">Sigma factor</keyword>
<feature type="domain" description="RNA polymerase sigma-70 region 2" evidence="6">
    <location>
        <begin position="29"/>
        <end position="95"/>
    </location>
</feature>
<proteinExistence type="inferred from homology"/>
<dbReference type="RefSeq" id="WP_145858570.1">
    <property type="nucleotide sequence ID" value="NZ_RPFW01000006.1"/>
</dbReference>
<keyword evidence="9" id="KW-1185">Reference proteome</keyword>
<dbReference type="InterPro" id="IPR013325">
    <property type="entry name" value="RNA_pol_sigma_r2"/>
</dbReference>
<protein>
    <submittedName>
        <fullName evidence="8">RNA polymerase sigma factor SigM</fullName>
    </submittedName>
</protein>
<dbReference type="EMBL" id="RPFW01000006">
    <property type="protein sequence ID" value="TVZ01737.1"/>
    <property type="molecule type" value="Genomic_DNA"/>
</dbReference>
<organism evidence="8 9">
    <name type="scientific">Trebonia kvetii</name>
    <dbReference type="NCBI Taxonomy" id="2480626"/>
    <lineage>
        <taxon>Bacteria</taxon>
        <taxon>Bacillati</taxon>
        <taxon>Actinomycetota</taxon>
        <taxon>Actinomycetes</taxon>
        <taxon>Streptosporangiales</taxon>
        <taxon>Treboniaceae</taxon>
        <taxon>Trebonia</taxon>
    </lineage>
</organism>
<dbReference type="NCBIfam" id="TIGR02937">
    <property type="entry name" value="sigma70-ECF"/>
    <property type="match status" value="1"/>
</dbReference>
<keyword evidence="4" id="KW-0238">DNA-binding</keyword>
<dbReference type="InterPro" id="IPR014284">
    <property type="entry name" value="RNA_pol_sigma-70_dom"/>
</dbReference>
<evidence type="ECO:0000256" key="3">
    <source>
        <dbReference type="ARBA" id="ARBA00023082"/>
    </source>
</evidence>
<dbReference type="Gene3D" id="1.10.1740.10">
    <property type="match status" value="1"/>
</dbReference>
<name>A0A6P2BSV6_9ACTN</name>
<evidence type="ECO:0000256" key="5">
    <source>
        <dbReference type="ARBA" id="ARBA00023163"/>
    </source>
</evidence>
<evidence type="ECO:0000259" key="7">
    <source>
        <dbReference type="Pfam" id="PF08281"/>
    </source>
</evidence>
<dbReference type="Pfam" id="PF08281">
    <property type="entry name" value="Sigma70_r4_2"/>
    <property type="match status" value="1"/>
</dbReference>
<evidence type="ECO:0000256" key="1">
    <source>
        <dbReference type="ARBA" id="ARBA00010641"/>
    </source>
</evidence>
<dbReference type="GO" id="GO:0003677">
    <property type="term" value="F:DNA binding"/>
    <property type="evidence" value="ECO:0007669"/>
    <property type="project" value="UniProtKB-KW"/>
</dbReference>
<dbReference type="PANTHER" id="PTHR43133">
    <property type="entry name" value="RNA POLYMERASE ECF-TYPE SIGMA FACTO"/>
    <property type="match status" value="1"/>
</dbReference>
<evidence type="ECO:0000313" key="8">
    <source>
        <dbReference type="EMBL" id="TVZ01737.1"/>
    </source>
</evidence>
<dbReference type="Gene3D" id="1.10.10.10">
    <property type="entry name" value="Winged helix-like DNA-binding domain superfamily/Winged helix DNA-binding domain"/>
    <property type="match status" value="1"/>
</dbReference>
<evidence type="ECO:0000256" key="4">
    <source>
        <dbReference type="ARBA" id="ARBA00023125"/>
    </source>
</evidence>
<dbReference type="InterPro" id="IPR039425">
    <property type="entry name" value="RNA_pol_sigma-70-like"/>
</dbReference>
<dbReference type="InterPro" id="IPR007627">
    <property type="entry name" value="RNA_pol_sigma70_r2"/>
</dbReference>
<evidence type="ECO:0000313" key="9">
    <source>
        <dbReference type="Proteomes" id="UP000460272"/>
    </source>
</evidence>
<dbReference type="SUPFAM" id="SSF88946">
    <property type="entry name" value="Sigma2 domain of RNA polymerase sigma factors"/>
    <property type="match status" value="1"/>
</dbReference>
<accession>A0A6P2BSV6</accession>
<dbReference type="OrthoDB" id="9780326at2"/>
<evidence type="ECO:0000259" key="6">
    <source>
        <dbReference type="Pfam" id="PF04542"/>
    </source>
</evidence>
<gene>
    <name evidence="8" type="primary">sigM</name>
    <name evidence="8" type="ORF">EAS64_30205</name>
</gene>
<feature type="domain" description="RNA polymerase sigma factor 70 region 4 type 2" evidence="7">
    <location>
        <begin position="127"/>
        <end position="179"/>
    </location>
</feature>
<reference evidence="8 9" key="1">
    <citation type="submission" date="2018-11" db="EMBL/GenBank/DDBJ databases">
        <title>Trebonia kvetii gen.nov., sp.nov., a novel acidophilic actinobacterium, and proposal of the new actinobacterial family Treboniaceae fam. nov.</title>
        <authorList>
            <person name="Rapoport D."/>
            <person name="Sagova-Mareckova M."/>
            <person name="Sedlacek I."/>
            <person name="Provaznik J."/>
            <person name="Kralova S."/>
            <person name="Pavlinic D."/>
            <person name="Benes V."/>
            <person name="Kopecky J."/>
        </authorList>
    </citation>
    <scope>NUCLEOTIDE SEQUENCE [LARGE SCALE GENOMIC DNA]</scope>
    <source>
        <strain evidence="8 9">15Tr583</strain>
    </source>
</reference>
<keyword evidence="2" id="KW-0805">Transcription regulation</keyword>
<dbReference type="GO" id="GO:0006352">
    <property type="term" value="P:DNA-templated transcription initiation"/>
    <property type="evidence" value="ECO:0007669"/>
    <property type="project" value="InterPro"/>
</dbReference>
<dbReference type="AlphaFoldDB" id="A0A6P2BSV6"/>
<sequence length="210" mass="22592">MSGLAPGEPTDGVLLRRHVEGNADAFGQLFKRHKDRLWAVALRITCDPDDAADALQDAMIAAFRRAGDFRGDSAVTTWLHRIVVNASLDLLRRRGSRTTTWSGDPDELPVPEARHGVDSAAYTDSRLDVDAALHMLPPPQRAALVLVDMLGYQVSDAAVILGVSEGTVKSRCARGRMKLVPYLSHLRANYPGKGNRPVADGVSSEQGGGA</sequence>
<dbReference type="Pfam" id="PF04542">
    <property type="entry name" value="Sigma70_r2"/>
    <property type="match status" value="1"/>
</dbReference>
<dbReference type="CDD" id="cd06171">
    <property type="entry name" value="Sigma70_r4"/>
    <property type="match status" value="1"/>
</dbReference>
<dbReference type="NCBIfam" id="NF007225">
    <property type="entry name" value="PRK09643.1"/>
    <property type="match status" value="1"/>
</dbReference>
<keyword evidence="5" id="KW-0804">Transcription</keyword>
<dbReference type="InterPro" id="IPR013249">
    <property type="entry name" value="RNA_pol_sigma70_r4_t2"/>
</dbReference>
<dbReference type="SUPFAM" id="SSF88659">
    <property type="entry name" value="Sigma3 and sigma4 domains of RNA polymerase sigma factors"/>
    <property type="match status" value="1"/>
</dbReference>
<dbReference type="GO" id="GO:0016987">
    <property type="term" value="F:sigma factor activity"/>
    <property type="evidence" value="ECO:0007669"/>
    <property type="project" value="UniProtKB-KW"/>
</dbReference>